<dbReference type="GO" id="GO:0046872">
    <property type="term" value="F:metal ion binding"/>
    <property type="evidence" value="ECO:0007669"/>
    <property type="project" value="UniProtKB-KW"/>
</dbReference>
<gene>
    <name evidence="7" type="ORF">Y958_18360</name>
</gene>
<evidence type="ECO:0000313" key="7">
    <source>
        <dbReference type="EMBL" id="ASG22862.1"/>
    </source>
</evidence>
<organism evidence="7 8">
    <name type="scientific">Nitrospirillum viridazoti CBAmc</name>
    <dbReference type="NCBI Taxonomy" id="1441467"/>
    <lineage>
        <taxon>Bacteria</taxon>
        <taxon>Pseudomonadati</taxon>
        <taxon>Pseudomonadota</taxon>
        <taxon>Alphaproteobacteria</taxon>
        <taxon>Rhodospirillales</taxon>
        <taxon>Azospirillaceae</taxon>
        <taxon>Nitrospirillum</taxon>
        <taxon>Nitrospirillum viridazoti</taxon>
    </lineage>
</organism>
<evidence type="ECO:0000313" key="8">
    <source>
        <dbReference type="Proteomes" id="UP000197153"/>
    </source>
</evidence>
<dbReference type="RefSeq" id="WP_088873406.1">
    <property type="nucleotide sequence ID" value="NZ_CP022111.1"/>
</dbReference>
<dbReference type="PANTHER" id="PTHR30468:SF1">
    <property type="entry name" value="ALPHA-KETOGLUTARATE-DEPENDENT SULFONATE DIOXYGENASE"/>
    <property type="match status" value="1"/>
</dbReference>
<dbReference type="Proteomes" id="UP000197153">
    <property type="component" value="Chromosome 2"/>
</dbReference>
<dbReference type="SUPFAM" id="SSF51197">
    <property type="entry name" value="Clavaminate synthase-like"/>
    <property type="match status" value="1"/>
</dbReference>
<dbReference type="InterPro" id="IPR042098">
    <property type="entry name" value="TauD-like_sf"/>
</dbReference>
<dbReference type="GO" id="GO:0005737">
    <property type="term" value="C:cytoplasm"/>
    <property type="evidence" value="ECO:0007669"/>
    <property type="project" value="TreeGrafter"/>
</dbReference>
<dbReference type="AlphaFoldDB" id="A0A248JVW0"/>
<evidence type="ECO:0000256" key="1">
    <source>
        <dbReference type="ARBA" id="ARBA00005896"/>
    </source>
</evidence>
<dbReference type="KEGG" id="nao:Y958_18360"/>
<dbReference type="EMBL" id="CP022111">
    <property type="protein sequence ID" value="ASG22862.1"/>
    <property type="molecule type" value="Genomic_DNA"/>
</dbReference>
<keyword evidence="5" id="KW-0408">Iron</keyword>
<sequence>MGVVSLKQADNTQASNLVIRRLQPSIGAEISGVDLSRPLDDATRDAIKAAVLRHKVVFFRDQDITRDQQVAFAARFGPIYTHPTATGVDKNPQVHGITAADFAKYEQARAEAAAKAGKPLAAHEDKYHTDTSWRLVPAWGAVLRGVTIPDVGGDTIWVDAEAAYNGLPEDVKRRLDGLHVTHDFREALNRAGKDYPIVAHPVARRHPETGATILWVNFSQKPQILGVELAESRELLDIILAQYKRPEYQVRFSWWPNSVAFWDNRAAVHYAVRNYGDFPRVVERVLIADQARYADL</sequence>
<dbReference type="InterPro" id="IPR003819">
    <property type="entry name" value="TauD/TfdA-like"/>
</dbReference>
<evidence type="ECO:0000256" key="5">
    <source>
        <dbReference type="ARBA" id="ARBA00023004"/>
    </source>
</evidence>
<reference evidence="7 8" key="1">
    <citation type="submission" date="2017-06" db="EMBL/GenBank/DDBJ databases">
        <title>Complete genome sequence of Nitrospirillum amazonense strain CBAmC, an endophytic nitrogen-fixing and plant growth-promoting bacterium, isolated from sugarcane.</title>
        <authorList>
            <person name="Schwab S."/>
            <person name="dos Santos Teixeira K.R."/>
            <person name="Simoes Araujo J.L."/>
            <person name="Soares Vidal M."/>
            <person name="Borges de Freitas H.R."/>
            <person name="Rivello Crivelaro A.L."/>
            <person name="Bueno de Camargo Nunes A."/>
            <person name="dos Santos C.M."/>
            <person name="Palmeira da Silva Rosa D."/>
            <person name="da Silva Padilha D."/>
            <person name="da Silva E."/>
            <person name="Araujo Terra L."/>
            <person name="Soares Mendes V."/>
            <person name="Farinelli L."/>
            <person name="Magalhaes Cruz L."/>
            <person name="Baldani J.I."/>
        </authorList>
    </citation>
    <scope>NUCLEOTIDE SEQUENCE [LARGE SCALE GENOMIC DNA]</scope>
    <source>
        <strain evidence="7 8">CBAmC</strain>
    </source>
</reference>
<keyword evidence="3 7" id="KW-0223">Dioxygenase</keyword>
<evidence type="ECO:0000256" key="2">
    <source>
        <dbReference type="ARBA" id="ARBA00022723"/>
    </source>
</evidence>
<keyword evidence="8" id="KW-1185">Reference proteome</keyword>
<evidence type="ECO:0000259" key="6">
    <source>
        <dbReference type="Pfam" id="PF02668"/>
    </source>
</evidence>
<keyword evidence="4" id="KW-0560">Oxidoreductase</keyword>
<feature type="domain" description="TauD/TfdA-like" evidence="6">
    <location>
        <begin position="19"/>
        <end position="285"/>
    </location>
</feature>
<dbReference type="InterPro" id="IPR051323">
    <property type="entry name" value="AtsK-like"/>
</dbReference>
<dbReference type="GO" id="GO:0016706">
    <property type="term" value="F:2-oxoglutarate-dependent dioxygenase activity"/>
    <property type="evidence" value="ECO:0007669"/>
    <property type="project" value="TreeGrafter"/>
</dbReference>
<name>A0A248JVW0_9PROT</name>
<proteinExistence type="inferred from homology"/>
<protein>
    <submittedName>
        <fullName evidence="7">Taurine catabolism dioxygenase TauD</fullName>
    </submittedName>
</protein>
<comment type="similarity">
    <text evidence="1">Belongs to the TfdA dioxygenase family.</text>
</comment>
<keyword evidence="2" id="KW-0479">Metal-binding</keyword>
<evidence type="ECO:0000256" key="3">
    <source>
        <dbReference type="ARBA" id="ARBA00022964"/>
    </source>
</evidence>
<evidence type="ECO:0000256" key="4">
    <source>
        <dbReference type="ARBA" id="ARBA00023002"/>
    </source>
</evidence>
<dbReference type="PANTHER" id="PTHR30468">
    <property type="entry name" value="ALPHA-KETOGLUTARATE-DEPENDENT SULFONATE DIOXYGENASE"/>
    <property type="match status" value="1"/>
</dbReference>
<accession>A0A248JVW0</accession>
<dbReference type="Pfam" id="PF02668">
    <property type="entry name" value="TauD"/>
    <property type="match status" value="1"/>
</dbReference>
<dbReference type="Gene3D" id="3.60.130.10">
    <property type="entry name" value="Clavaminate synthase-like"/>
    <property type="match status" value="1"/>
</dbReference>